<name>A0ABR3IVU7_9AGAR</name>
<gene>
    <name evidence="2" type="ORF">HGRIS_013472</name>
</gene>
<evidence type="ECO:0008006" key="4">
    <source>
        <dbReference type="Google" id="ProtNLM"/>
    </source>
</evidence>
<evidence type="ECO:0000256" key="1">
    <source>
        <dbReference type="SAM" id="Phobius"/>
    </source>
</evidence>
<accession>A0ABR3IVU7</accession>
<protein>
    <recommendedName>
        <fullName evidence="4">ATP-grasp domain-containing protein</fullName>
    </recommendedName>
</protein>
<sequence>MVQASPSLLQSTVCTVLLISLSVVTLPFTASILVLSLLYSHSFCRQQSTDVEHRKTVLLTGARNVKCLILARAFHAAGHRVIVAEEPGWFALNPTRFSRCVTSNVRLPDPANSPRQYKRTLRFLVRSERVDMFIPCSSPSFTVEDAEAAREMVLEDRWTGEAFIQDPIHVSQLHWKHEFIALCDELRMLTPETHLVSSVDEAVATLHHPSRANKGIKFITKSLVFDDRARTDMTPLPLSTVAKTAAHLRTLPLLISPKTQYLLQQRLHGYEYCTHAAVRDGTLVAFVCCPSSDMLMRYVDVQSVHVAPDTDGIATKEHEALRARERAVGEQAEEWTRTFLARWKEKLAREAWGGAPLTGHFCIDFILDESGILYPIECNPRAHTAVAIFSGTPNLAAHYLGTASHCARPPANVAPQSWIGQALPLSIASLLPKSIASAIHPLLASTSHREHYATLSPQPSRSSVLSVLADYLLVGMEEDPTFDIHDPVPFFVLLHLQWPWLLIRQLWAGKAWSRVNISTSRIWGA</sequence>
<reference evidence="3" key="1">
    <citation type="submission" date="2024-06" db="EMBL/GenBank/DDBJ databases">
        <title>Multi-omics analyses provide insights into the biosynthesis of the anticancer antibiotic pleurotin in Hohenbuehelia grisea.</title>
        <authorList>
            <person name="Weaver J.A."/>
            <person name="Alberti F."/>
        </authorList>
    </citation>
    <scope>NUCLEOTIDE SEQUENCE [LARGE SCALE GENOMIC DNA]</scope>
    <source>
        <strain evidence="3">T-177</strain>
    </source>
</reference>
<keyword evidence="1" id="KW-1133">Transmembrane helix</keyword>
<evidence type="ECO:0000313" key="2">
    <source>
        <dbReference type="EMBL" id="KAL0947355.1"/>
    </source>
</evidence>
<comment type="caution">
    <text evidence="2">The sequence shown here is derived from an EMBL/GenBank/DDBJ whole genome shotgun (WGS) entry which is preliminary data.</text>
</comment>
<keyword evidence="1" id="KW-0812">Transmembrane</keyword>
<proteinExistence type="predicted"/>
<dbReference type="Gene3D" id="3.30.470.20">
    <property type="entry name" value="ATP-grasp fold, B domain"/>
    <property type="match status" value="1"/>
</dbReference>
<dbReference type="SUPFAM" id="SSF56059">
    <property type="entry name" value="Glutathione synthetase ATP-binding domain-like"/>
    <property type="match status" value="1"/>
</dbReference>
<feature type="transmembrane region" description="Helical" evidence="1">
    <location>
        <begin position="12"/>
        <end position="39"/>
    </location>
</feature>
<dbReference type="Proteomes" id="UP001556367">
    <property type="component" value="Unassembled WGS sequence"/>
</dbReference>
<dbReference type="EMBL" id="JASNQZ010000015">
    <property type="protein sequence ID" value="KAL0947355.1"/>
    <property type="molecule type" value="Genomic_DNA"/>
</dbReference>
<keyword evidence="3" id="KW-1185">Reference proteome</keyword>
<keyword evidence="1" id="KW-0472">Membrane</keyword>
<evidence type="ECO:0000313" key="3">
    <source>
        <dbReference type="Proteomes" id="UP001556367"/>
    </source>
</evidence>
<organism evidence="2 3">
    <name type="scientific">Hohenbuehelia grisea</name>
    <dbReference type="NCBI Taxonomy" id="104357"/>
    <lineage>
        <taxon>Eukaryota</taxon>
        <taxon>Fungi</taxon>
        <taxon>Dikarya</taxon>
        <taxon>Basidiomycota</taxon>
        <taxon>Agaricomycotina</taxon>
        <taxon>Agaricomycetes</taxon>
        <taxon>Agaricomycetidae</taxon>
        <taxon>Agaricales</taxon>
        <taxon>Pleurotineae</taxon>
        <taxon>Pleurotaceae</taxon>
        <taxon>Hohenbuehelia</taxon>
    </lineage>
</organism>